<dbReference type="EMBL" id="BARU01039611">
    <property type="protein sequence ID" value="GAH82992.1"/>
    <property type="molecule type" value="Genomic_DNA"/>
</dbReference>
<dbReference type="InterPro" id="IPR041468">
    <property type="entry name" value="HTH_ParB/Spo0J"/>
</dbReference>
<dbReference type="GO" id="GO:0005694">
    <property type="term" value="C:chromosome"/>
    <property type="evidence" value="ECO:0007669"/>
    <property type="project" value="TreeGrafter"/>
</dbReference>
<dbReference type="InterPro" id="IPR004437">
    <property type="entry name" value="ParB/RepB/Spo0J"/>
</dbReference>
<proteinExistence type="predicted"/>
<reference evidence="3" key="1">
    <citation type="journal article" date="2014" name="Front. Microbiol.">
        <title>High frequency of phylogenetically diverse reductive dehalogenase-homologous genes in deep subseafloor sedimentary metagenomes.</title>
        <authorList>
            <person name="Kawai M."/>
            <person name="Futagami T."/>
            <person name="Toyoda A."/>
            <person name="Takaki Y."/>
            <person name="Nishi S."/>
            <person name="Hori S."/>
            <person name="Arai W."/>
            <person name="Tsubouchi T."/>
            <person name="Morono Y."/>
            <person name="Uchiyama I."/>
            <person name="Ito T."/>
            <person name="Fujiyama A."/>
            <person name="Inagaki F."/>
            <person name="Takami H."/>
        </authorList>
    </citation>
    <scope>NUCLEOTIDE SEQUENCE</scope>
    <source>
        <strain evidence="3">Expedition CK06-06</strain>
    </source>
</reference>
<dbReference type="Gene3D" id="3.90.1530.30">
    <property type="match status" value="1"/>
</dbReference>
<dbReference type="InterPro" id="IPR003115">
    <property type="entry name" value="ParB_N"/>
</dbReference>
<dbReference type="NCBIfam" id="TIGR00180">
    <property type="entry name" value="parB_part"/>
    <property type="match status" value="1"/>
</dbReference>
<dbReference type="AlphaFoldDB" id="X1IMS8"/>
<keyword evidence="1" id="KW-0159">Chromosome partition</keyword>
<dbReference type="Pfam" id="PF02195">
    <property type="entry name" value="ParB_N"/>
    <property type="match status" value="1"/>
</dbReference>
<dbReference type="SUPFAM" id="SSF110849">
    <property type="entry name" value="ParB/Sulfiredoxin"/>
    <property type="match status" value="1"/>
</dbReference>
<dbReference type="InterPro" id="IPR036086">
    <property type="entry name" value="ParB/Sulfiredoxin_sf"/>
</dbReference>
<feature type="domain" description="ParB-like N-terminal" evidence="2">
    <location>
        <begin position="5"/>
        <end position="94"/>
    </location>
</feature>
<protein>
    <recommendedName>
        <fullName evidence="2">ParB-like N-terminal domain-containing protein</fullName>
    </recommendedName>
</protein>
<dbReference type="Gene3D" id="1.10.10.2830">
    <property type="match status" value="1"/>
</dbReference>
<dbReference type="SMART" id="SM00470">
    <property type="entry name" value="ParB"/>
    <property type="match status" value="1"/>
</dbReference>
<dbReference type="SUPFAM" id="SSF109709">
    <property type="entry name" value="KorB DNA-binding domain-like"/>
    <property type="match status" value="1"/>
</dbReference>
<feature type="non-terminal residue" evidence="3">
    <location>
        <position position="188"/>
    </location>
</feature>
<organism evidence="3">
    <name type="scientific">marine sediment metagenome</name>
    <dbReference type="NCBI Taxonomy" id="412755"/>
    <lineage>
        <taxon>unclassified sequences</taxon>
        <taxon>metagenomes</taxon>
        <taxon>ecological metagenomes</taxon>
    </lineage>
</organism>
<dbReference type="InterPro" id="IPR050336">
    <property type="entry name" value="Chromosome_partition/occlusion"/>
</dbReference>
<evidence type="ECO:0000256" key="1">
    <source>
        <dbReference type="ARBA" id="ARBA00022829"/>
    </source>
</evidence>
<comment type="caution">
    <text evidence="3">The sequence shown here is derived from an EMBL/GenBank/DDBJ whole genome shotgun (WGS) entry which is preliminary data.</text>
</comment>
<gene>
    <name evidence="3" type="ORF">S03H2_61365</name>
</gene>
<sequence length="188" mass="20801">MSEIEEIPIKKIKVGEYDQRLGVDDEKIAELASSIARVGLLYPVIVRKDGDNYMMIEGHRRMCAHMRLGMEVIKAIVTQSGKEFTAEMAFAGNFFRSNLSPIELAAALNDCLTNEVMTIDELAAGFNKSKHWVSSMIAIAGWPADVQEAIHHEKLSVSAASNLALVTDDSYRRFLVRNAVEQGATART</sequence>
<accession>X1IMS8</accession>
<name>X1IMS8_9ZZZZ</name>
<dbReference type="PANTHER" id="PTHR33375:SF1">
    <property type="entry name" value="CHROMOSOME-PARTITIONING PROTEIN PARB-RELATED"/>
    <property type="match status" value="1"/>
</dbReference>
<dbReference type="GO" id="GO:0003677">
    <property type="term" value="F:DNA binding"/>
    <property type="evidence" value="ECO:0007669"/>
    <property type="project" value="InterPro"/>
</dbReference>
<dbReference type="GO" id="GO:0007059">
    <property type="term" value="P:chromosome segregation"/>
    <property type="evidence" value="ECO:0007669"/>
    <property type="project" value="UniProtKB-KW"/>
</dbReference>
<dbReference type="Pfam" id="PF17762">
    <property type="entry name" value="HTH_ParB"/>
    <property type="match status" value="1"/>
</dbReference>
<dbReference type="PANTHER" id="PTHR33375">
    <property type="entry name" value="CHROMOSOME-PARTITIONING PROTEIN PARB-RELATED"/>
    <property type="match status" value="1"/>
</dbReference>
<evidence type="ECO:0000313" key="3">
    <source>
        <dbReference type="EMBL" id="GAH82992.1"/>
    </source>
</evidence>
<evidence type="ECO:0000259" key="2">
    <source>
        <dbReference type="SMART" id="SM00470"/>
    </source>
</evidence>